<dbReference type="PANTHER" id="PTHR47370">
    <property type="entry name" value="ACYL-COA N-ACYLTRANSFERASES (NAT) SUPERFAMILY PROTEIN"/>
    <property type="match status" value="1"/>
</dbReference>
<dbReference type="GO" id="GO:0016747">
    <property type="term" value="F:acyltransferase activity, transferring groups other than amino-acyl groups"/>
    <property type="evidence" value="ECO:0007669"/>
    <property type="project" value="InterPro"/>
</dbReference>
<comment type="caution">
    <text evidence="5">The sequence shown here is derived from an EMBL/GenBank/DDBJ whole genome shotgun (WGS) entry which is preliminary data.</text>
</comment>
<dbReference type="Pfam" id="PF00583">
    <property type="entry name" value="Acetyltransf_1"/>
    <property type="match status" value="1"/>
</dbReference>
<accession>A0AAN9PRT4</accession>
<dbReference type="Proteomes" id="UP001367508">
    <property type="component" value="Unassembled WGS sequence"/>
</dbReference>
<reference evidence="5 6" key="1">
    <citation type="submission" date="2024-01" db="EMBL/GenBank/DDBJ databases">
        <title>The genomes of 5 underutilized Papilionoideae crops provide insights into root nodulation and disease resistanc.</title>
        <authorList>
            <person name="Jiang F."/>
        </authorList>
    </citation>
    <scope>NUCLEOTIDE SEQUENCE [LARGE SCALE GENOMIC DNA]</scope>
    <source>
        <strain evidence="5">LVBAO_FW01</strain>
        <tissue evidence="5">Leaves</tissue>
    </source>
</reference>
<evidence type="ECO:0000256" key="2">
    <source>
        <dbReference type="ARBA" id="ARBA00022679"/>
    </source>
</evidence>
<evidence type="ECO:0000256" key="3">
    <source>
        <dbReference type="ARBA" id="ARBA00023315"/>
    </source>
</evidence>
<comment type="similarity">
    <text evidence="1">Belongs to the acetyltransferase family.</text>
</comment>
<protein>
    <recommendedName>
        <fullName evidence="4">N-acetyltransferase domain-containing protein</fullName>
    </recommendedName>
</protein>
<dbReference type="PANTHER" id="PTHR47370:SF10">
    <property type="entry name" value="N-ACETYLTRANSFERASE HLS1-RELATED"/>
    <property type="match status" value="1"/>
</dbReference>
<dbReference type="AlphaFoldDB" id="A0AAN9PRT4"/>
<dbReference type="CDD" id="cd04301">
    <property type="entry name" value="NAT_SF"/>
    <property type="match status" value="1"/>
</dbReference>
<dbReference type="Gene3D" id="3.40.630.30">
    <property type="match status" value="1"/>
</dbReference>
<proteinExistence type="inferred from homology"/>
<gene>
    <name evidence="5" type="ORF">VNO77_40950</name>
</gene>
<dbReference type="PROSITE" id="PS51186">
    <property type="entry name" value="GNAT"/>
    <property type="match status" value="1"/>
</dbReference>
<dbReference type="EMBL" id="JAYMYQ010000010">
    <property type="protein sequence ID" value="KAK7307682.1"/>
    <property type="molecule type" value="Genomic_DNA"/>
</dbReference>
<feature type="domain" description="N-acetyltransferase" evidence="4">
    <location>
        <begin position="9"/>
        <end position="195"/>
    </location>
</feature>
<evidence type="ECO:0000256" key="1">
    <source>
        <dbReference type="ARBA" id="ARBA00008694"/>
    </source>
</evidence>
<dbReference type="InterPro" id="IPR052810">
    <property type="entry name" value="Plant_NAT"/>
</dbReference>
<dbReference type="SUPFAM" id="SSF55729">
    <property type="entry name" value="Acyl-CoA N-acyltransferases (Nat)"/>
    <property type="match status" value="1"/>
</dbReference>
<evidence type="ECO:0000313" key="6">
    <source>
        <dbReference type="Proteomes" id="UP001367508"/>
    </source>
</evidence>
<organism evidence="5 6">
    <name type="scientific">Canavalia gladiata</name>
    <name type="common">Sword bean</name>
    <name type="synonym">Dolichos gladiatus</name>
    <dbReference type="NCBI Taxonomy" id="3824"/>
    <lineage>
        <taxon>Eukaryota</taxon>
        <taxon>Viridiplantae</taxon>
        <taxon>Streptophyta</taxon>
        <taxon>Embryophyta</taxon>
        <taxon>Tracheophyta</taxon>
        <taxon>Spermatophyta</taxon>
        <taxon>Magnoliopsida</taxon>
        <taxon>eudicotyledons</taxon>
        <taxon>Gunneridae</taxon>
        <taxon>Pentapetalae</taxon>
        <taxon>rosids</taxon>
        <taxon>fabids</taxon>
        <taxon>Fabales</taxon>
        <taxon>Fabaceae</taxon>
        <taxon>Papilionoideae</taxon>
        <taxon>50 kb inversion clade</taxon>
        <taxon>NPAAA clade</taxon>
        <taxon>indigoferoid/millettioid clade</taxon>
        <taxon>Phaseoleae</taxon>
        <taxon>Canavalia</taxon>
    </lineage>
</organism>
<dbReference type="InterPro" id="IPR016181">
    <property type="entry name" value="Acyl_CoA_acyltransferase"/>
</dbReference>
<dbReference type="FunFam" id="3.40.630.30:FF:000084">
    <property type="entry name" value="Probable N-acetyltransferase HLS1-like"/>
    <property type="match status" value="1"/>
</dbReference>
<keyword evidence="3" id="KW-0012">Acyltransferase</keyword>
<keyword evidence="2" id="KW-0808">Transferase</keyword>
<keyword evidence="6" id="KW-1185">Reference proteome</keyword>
<name>A0AAN9PRT4_CANGL</name>
<dbReference type="InterPro" id="IPR000182">
    <property type="entry name" value="GNAT_dom"/>
</dbReference>
<evidence type="ECO:0000313" key="5">
    <source>
        <dbReference type="EMBL" id="KAK7307682.1"/>
    </source>
</evidence>
<evidence type="ECO:0000259" key="4">
    <source>
        <dbReference type="PROSITE" id="PS51186"/>
    </source>
</evidence>
<sequence length="469" mass="52534">MSEESIARVVVREFEPNKDRERVEAVERICEVGPSGKLCLFTDMLGDPVCRVRHSPAFLMLVAEMGEEIVGMIRGCIKTVTCGKKLSRNGKRNNTDTTIQGKQVPVYTKVAYILGLRVSPNQRRMGIGLKLVHKMEAWFRDNGAEYSYMATENDNLASVKLFTDKCGYSKFRTPSILVNPVFAHSARVSPKVTIIPLTPSDAEILYRRRFATTEFFPRDIDSVLNNKLSLGTFLAVPRGSYTSETWPGPNLFLSDPPHSWAVLSVWNSKEVFTLEVRGASRVKRTLAKTTRVVDRALPWLRLPSVPDLFRPFGFHFMYGLGGEGPEAVKMVKALCGFAHNLAMERGCGVVATEVSTREPLRFGIPHWKMLSCEEDLWCIKRLGEDYSDGSVGDWTKSPPGLSIFVDPREIPFHTNATFISSVIYLSSFGIRENISDMNSCEIPNILFCVWACVANPFLKNLLAPISSVF</sequence>